<dbReference type="KEGG" id="vg:80536859"/>
<dbReference type="PRINTS" id="PR00301">
    <property type="entry name" value="HEATSHOCK70"/>
</dbReference>
<dbReference type="SUPFAM" id="SSF53067">
    <property type="entry name" value="Actin-like ATPase domain"/>
    <property type="match status" value="2"/>
</dbReference>
<proteinExistence type="inferred from homology"/>
<dbReference type="InterPro" id="IPR013126">
    <property type="entry name" value="Hsp_70_fam"/>
</dbReference>
<dbReference type="Pfam" id="PF00012">
    <property type="entry name" value="HSP70"/>
    <property type="match status" value="1"/>
</dbReference>
<evidence type="ECO:0000313" key="5">
    <source>
        <dbReference type="Proteomes" id="UP000694004"/>
    </source>
</evidence>
<organism evidence="4 5">
    <name type="scientific">Carrot closterovirus 1</name>
    <dbReference type="NCBI Taxonomy" id="2843916"/>
    <lineage>
        <taxon>Viruses</taxon>
        <taxon>Riboviria</taxon>
        <taxon>Orthornavirae</taxon>
        <taxon>Kitrinoviricota</taxon>
        <taxon>Alsuviricetes</taxon>
        <taxon>Martellivirales</taxon>
        <taxon>Closteroviridae</taxon>
        <taxon>Closterovirus</taxon>
        <taxon>Closterovirus carotae</taxon>
    </lineage>
</organism>
<comment type="similarity">
    <text evidence="3">Belongs to the heat shock protein 70 family.</text>
</comment>
<accession>A0A0A0P4U1</accession>
<protein>
    <submittedName>
        <fullName evidence="4">ORF4</fullName>
    </submittedName>
</protein>
<dbReference type="GO" id="GO:0140662">
    <property type="term" value="F:ATP-dependent protein folding chaperone"/>
    <property type="evidence" value="ECO:0007669"/>
    <property type="project" value="InterPro"/>
</dbReference>
<dbReference type="InterPro" id="IPR029047">
    <property type="entry name" value="HSP70_peptide-bd_sf"/>
</dbReference>
<evidence type="ECO:0000256" key="3">
    <source>
        <dbReference type="RuleBase" id="RU003322"/>
    </source>
</evidence>
<name>A0A0A0P4U1_9CLOS</name>
<reference evidence="4 5" key="1">
    <citation type="journal article" date="2014" name="PLoS ONE">
        <title>Carrot yellow leaf virus Is Associated with Carrot Internal Necrosis.</title>
        <authorList>
            <person name="Adams I.P."/>
            <person name="Skelton A."/>
            <person name="Macarthur R."/>
            <person name="Hodges T."/>
            <person name="Hinds H."/>
            <person name="Flint L."/>
            <person name="Nath P.D."/>
            <person name="Boonham N."/>
            <person name="Fox A."/>
        </authorList>
    </citation>
    <scope>NUCLEOTIDE SEQUENCE [LARGE SCALE GENOMIC DNA]</scope>
    <source>
        <strain evidence="4">CUCV_S8</strain>
    </source>
</reference>
<keyword evidence="2 3" id="KW-0067">ATP-binding</keyword>
<dbReference type="SUPFAM" id="SSF100920">
    <property type="entry name" value="Heat shock protein 70kD (HSP70), peptide-binding domain"/>
    <property type="match status" value="1"/>
</dbReference>
<sequence length="616" mass="66848">MGILQYVLVAMVVLGLDFGTTFSTVSVLKDGEIFLLKQQNSPYIPTYLYMYEDSHQVSYGYDAEALYSRDSSKGSFFRDLKRWVGCNEKNFSSYMSQLKPTYSVEVVPFGNSDLKTVKLHSFNRSGRYAFSLPDLIASFVRCIAADAERCFKVTCTGVICSVPANYNSCQRSFMLECVSLSGYSCLHIINEPSAAAFSTAARLSPSDNFVLVYDFGGGTFDVSGVSVRNGTFGVRSSGGDMNLGGRDVDRAFIERIYDKAGVKPVDYSIDVASLKEKISLTGNSIIYQVRNGAGFIKVELSAGDLAEVALPFIQRTIEIMTQVHSKYVASVTGVFPQAILSGDLDCVLVTVGGSSYLPGLKGILSAIPYVRKVVEIADPRSSVAAGCAMYSLCLSKDSSMLLIDCASHHLSIPSFRCESIVLVPAGAPIPFSGRRVISLMNATSTSRYCAILFEGDHVKCPLNEKIYSSEVLLRDLGVSNTVAASCSVTIELAVSSVGTITFKVSGESGKTVVIGKDRVFDFSACDRPARQIVDLSGHILDRVILSLALTRTPKTRACLPLAEISRLYNENRDEAIGALRSSYPSYSDAEGDLCRSLMGVFIPKILRGARVERLPL</sequence>
<dbReference type="PANTHER" id="PTHR19375">
    <property type="entry name" value="HEAT SHOCK PROTEIN 70KDA"/>
    <property type="match status" value="1"/>
</dbReference>
<evidence type="ECO:0000313" key="4">
    <source>
        <dbReference type="EMBL" id="AHA85412.1"/>
    </source>
</evidence>
<dbReference type="Proteomes" id="UP000694004">
    <property type="component" value="Segment"/>
</dbReference>
<dbReference type="InterPro" id="IPR043129">
    <property type="entry name" value="ATPase_NBD"/>
</dbReference>
<dbReference type="GO" id="GO:0005524">
    <property type="term" value="F:ATP binding"/>
    <property type="evidence" value="ECO:0007669"/>
    <property type="project" value="UniProtKB-KW"/>
</dbReference>
<keyword evidence="1 3" id="KW-0547">Nucleotide-binding</keyword>
<evidence type="ECO:0000256" key="2">
    <source>
        <dbReference type="ARBA" id="ARBA00022840"/>
    </source>
</evidence>
<keyword evidence="5" id="KW-1185">Reference proteome</keyword>
<evidence type="ECO:0000256" key="1">
    <source>
        <dbReference type="ARBA" id="ARBA00022741"/>
    </source>
</evidence>
<dbReference type="Gene3D" id="3.90.640.10">
    <property type="entry name" value="Actin, Chain A, domain 4"/>
    <property type="match status" value="1"/>
</dbReference>
<dbReference type="EMBL" id="KF533697">
    <property type="protein sequence ID" value="AHA85412.1"/>
    <property type="molecule type" value="Genomic_RNA"/>
</dbReference>
<dbReference type="Gene3D" id="3.30.420.40">
    <property type="match status" value="2"/>
</dbReference>